<protein>
    <submittedName>
        <fullName evidence="1">Uncharacterized protein</fullName>
    </submittedName>
</protein>
<name>A0A2K8SXR7_9NOSO</name>
<dbReference type="AlphaFoldDB" id="A0A2K8SXR7"/>
<dbReference type="KEGG" id="nfl:COO91_06250"/>
<evidence type="ECO:0000313" key="1">
    <source>
        <dbReference type="EMBL" id="AUB40241.1"/>
    </source>
</evidence>
<reference evidence="1 2" key="1">
    <citation type="submission" date="2017-11" db="EMBL/GenBank/DDBJ databases">
        <title>Complete genome of a free-living desiccation-tolerant cyanobacterium and its photosynthetic adaptation to extreme terrestrial habitat.</title>
        <authorList>
            <person name="Shang J."/>
        </authorList>
    </citation>
    <scope>NUCLEOTIDE SEQUENCE [LARGE SCALE GENOMIC DNA]</scope>
    <source>
        <strain evidence="1 2">CCNUN1</strain>
    </source>
</reference>
<sequence>MEFLAFAFVVQSRIFKKEGALGIGHGAWGMGHREQARQGKMVCSCNSGN</sequence>
<dbReference type="Proteomes" id="UP000232003">
    <property type="component" value="Chromosome"/>
</dbReference>
<evidence type="ECO:0000313" key="2">
    <source>
        <dbReference type="Proteomes" id="UP000232003"/>
    </source>
</evidence>
<organism evidence="1 2">
    <name type="scientific">Nostoc flagelliforme CCNUN1</name>
    <dbReference type="NCBI Taxonomy" id="2038116"/>
    <lineage>
        <taxon>Bacteria</taxon>
        <taxon>Bacillati</taxon>
        <taxon>Cyanobacteriota</taxon>
        <taxon>Cyanophyceae</taxon>
        <taxon>Nostocales</taxon>
        <taxon>Nostocaceae</taxon>
        <taxon>Nostoc</taxon>
    </lineage>
</organism>
<keyword evidence="2" id="KW-1185">Reference proteome</keyword>
<accession>A0A2K8SXR7</accession>
<gene>
    <name evidence="1" type="ORF">COO91_06250</name>
</gene>
<proteinExistence type="predicted"/>
<dbReference type="EMBL" id="CP024785">
    <property type="protein sequence ID" value="AUB40241.1"/>
    <property type="molecule type" value="Genomic_DNA"/>
</dbReference>